<dbReference type="EMBL" id="CAJNOG010000019">
    <property type="protein sequence ID" value="CAF0770194.1"/>
    <property type="molecule type" value="Genomic_DNA"/>
</dbReference>
<reference evidence="1" key="1">
    <citation type="submission" date="2021-02" db="EMBL/GenBank/DDBJ databases">
        <authorList>
            <person name="Nowell W R."/>
        </authorList>
    </citation>
    <scope>NUCLEOTIDE SEQUENCE</scope>
</reference>
<sequence>MKGLAITYVTDEHDATVLNEVQNRFEVQITGTPDEVDVAKYISKQKSTGGDKATTNLLATYIVVSVFFSRQSI</sequence>
<proteinExistence type="predicted"/>
<dbReference type="EMBL" id="CAJOAZ010000637">
    <property type="protein sequence ID" value="CAF3688341.1"/>
    <property type="molecule type" value="Genomic_DNA"/>
</dbReference>
<protein>
    <submittedName>
        <fullName evidence="1">Uncharacterized protein</fullName>
    </submittedName>
</protein>
<comment type="caution">
    <text evidence="1">The sequence shown here is derived from an EMBL/GenBank/DDBJ whole genome shotgun (WGS) entry which is preliminary data.</text>
</comment>
<dbReference type="AlphaFoldDB" id="A0A813QRE7"/>
<evidence type="ECO:0000313" key="3">
    <source>
        <dbReference type="Proteomes" id="UP000663845"/>
    </source>
</evidence>
<accession>A0A813QRE7</accession>
<evidence type="ECO:0000313" key="2">
    <source>
        <dbReference type="EMBL" id="CAF3688341.1"/>
    </source>
</evidence>
<dbReference type="Proteomes" id="UP000663845">
    <property type="component" value="Unassembled WGS sequence"/>
</dbReference>
<organism evidence="1 3">
    <name type="scientific">Adineta steineri</name>
    <dbReference type="NCBI Taxonomy" id="433720"/>
    <lineage>
        <taxon>Eukaryota</taxon>
        <taxon>Metazoa</taxon>
        <taxon>Spiralia</taxon>
        <taxon>Gnathifera</taxon>
        <taxon>Rotifera</taxon>
        <taxon>Eurotatoria</taxon>
        <taxon>Bdelloidea</taxon>
        <taxon>Adinetida</taxon>
        <taxon>Adinetidae</taxon>
        <taxon>Adineta</taxon>
    </lineage>
</organism>
<gene>
    <name evidence="1" type="ORF">JYZ213_LOCUS3572</name>
    <name evidence="2" type="ORF">OXD698_LOCUS11415</name>
</gene>
<name>A0A813QRE7_9BILA</name>
<evidence type="ECO:0000313" key="1">
    <source>
        <dbReference type="EMBL" id="CAF0770194.1"/>
    </source>
</evidence>
<dbReference type="Proteomes" id="UP000663844">
    <property type="component" value="Unassembled WGS sequence"/>
</dbReference>